<sequence>MQCLHCVIKDCVITVTTSGDKVTWLFFLRIRLLTTRFVNEKYVNEPSNNINHIYALNDRVNRHWFPEDIPRRAYHSAKEEQFRKYTESDLDMWKWELRYDEYVPLQINQRALSFWIDKARTPSNRRHCTPCEGINPLNHMNCTAYPHYLYEGGTRTDHYSYTWWPQHQL</sequence>
<dbReference type="OrthoDB" id="6349638at2759"/>
<evidence type="ECO:0000313" key="1">
    <source>
        <dbReference type="EMBL" id="EFX67435.1"/>
    </source>
</evidence>
<dbReference type="PhylomeDB" id="E9HLG1"/>
<dbReference type="InParanoid" id="E9HLG1"/>
<dbReference type="HOGENOM" id="CLU_134622_0_0_1"/>
<accession>E9HLG1</accession>
<dbReference type="AlphaFoldDB" id="E9HLG1"/>
<organism evidence="1 2">
    <name type="scientific">Daphnia pulex</name>
    <name type="common">Water flea</name>
    <dbReference type="NCBI Taxonomy" id="6669"/>
    <lineage>
        <taxon>Eukaryota</taxon>
        <taxon>Metazoa</taxon>
        <taxon>Ecdysozoa</taxon>
        <taxon>Arthropoda</taxon>
        <taxon>Crustacea</taxon>
        <taxon>Branchiopoda</taxon>
        <taxon>Diplostraca</taxon>
        <taxon>Cladocera</taxon>
        <taxon>Anomopoda</taxon>
        <taxon>Daphniidae</taxon>
        <taxon>Daphnia</taxon>
    </lineage>
</organism>
<name>E9HLG1_DAPPU</name>
<protein>
    <submittedName>
        <fullName evidence="1">Uncharacterized protein</fullName>
    </submittedName>
</protein>
<gene>
    <name evidence="1" type="ORF">DAPPUDRAFT_261683</name>
</gene>
<proteinExistence type="predicted"/>
<dbReference type="Proteomes" id="UP000000305">
    <property type="component" value="Unassembled WGS sequence"/>
</dbReference>
<dbReference type="KEGG" id="dpx:DAPPUDRAFT_261683"/>
<evidence type="ECO:0000313" key="2">
    <source>
        <dbReference type="Proteomes" id="UP000000305"/>
    </source>
</evidence>
<reference evidence="1 2" key="1">
    <citation type="journal article" date="2011" name="Science">
        <title>The ecoresponsive genome of Daphnia pulex.</title>
        <authorList>
            <person name="Colbourne J.K."/>
            <person name="Pfrender M.E."/>
            <person name="Gilbert D."/>
            <person name="Thomas W.K."/>
            <person name="Tucker A."/>
            <person name="Oakley T.H."/>
            <person name="Tokishita S."/>
            <person name="Aerts A."/>
            <person name="Arnold G.J."/>
            <person name="Basu M.K."/>
            <person name="Bauer D.J."/>
            <person name="Caceres C.E."/>
            <person name="Carmel L."/>
            <person name="Casola C."/>
            <person name="Choi J.H."/>
            <person name="Detter J.C."/>
            <person name="Dong Q."/>
            <person name="Dusheyko S."/>
            <person name="Eads B.D."/>
            <person name="Frohlich T."/>
            <person name="Geiler-Samerotte K.A."/>
            <person name="Gerlach D."/>
            <person name="Hatcher P."/>
            <person name="Jogdeo S."/>
            <person name="Krijgsveld J."/>
            <person name="Kriventseva E.V."/>
            <person name="Kultz D."/>
            <person name="Laforsch C."/>
            <person name="Lindquist E."/>
            <person name="Lopez J."/>
            <person name="Manak J.R."/>
            <person name="Muller J."/>
            <person name="Pangilinan J."/>
            <person name="Patwardhan R.P."/>
            <person name="Pitluck S."/>
            <person name="Pritham E.J."/>
            <person name="Rechtsteiner A."/>
            <person name="Rho M."/>
            <person name="Rogozin I.B."/>
            <person name="Sakarya O."/>
            <person name="Salamov A."/>
            <person name="Schaack S."/>
            <person name="Shapiro H."/>
            <person name="Shiga Y."/>
            <person name="Skalitzky C."/>
            <person name="Smith Z."/>
            <person name="Souvorov A."/>
            <person name="Sung W."/>
            <person name="Tang Z."/>
            <person name="Tsuchiya D."/>
            <person name="Tu H."/>
            <person name="Vos H."/>
            <person name="Wang M."/>
            <person name="Wolf Y.I."/>
            <person name="Yamagata H."/>
            <person name="Yamada T."/>
            <person name="Ye Y."/>
            <person name="Shaw J.R."/>
            <person name="Andrews J."/>
            <person name="Crease T.J."/>
            <person name="Tang H."/>
            <person name="Lucas S.M."/>
            <person name="Robertson H.M."/>
            <person name="Bork P."/>
            <person name="Koonin E.V."/>
            <person name="Zdobnov E.M."/>
            <person name="Grigoriev I.V."/>
            <person name="Lynch M."/>
            <person name="Boore J.L."/>
        </authorList>
    </citation>
    <scope>NUCLEOTIDE SEQUENCE [LARGE SCALE GENOMIC DNA]</scope>
</reference>
<dbReference type="EMBL" id="GL732678">
    <property type="protein sequence ID" value="EFX67435.1"/>
    <property type="molecule type" value="Genomic_DNA"/>
</dbReference>
<keyword evidence="2" id="KW-1185">Reference proteome</keyword>